<keyword evidence="2" id="KW-1185">Reference proteome</keyword>
<comment type="caution">
    <text evidence="1">The sequence shown here is derived from an EMBL/GenBank/DDBJ whole genome shotgun (WGS) entry which is preliminary data.</text>
</comment>
<dbReference type="Proteomes" id="UP000523007">
    <property type="component" value="Unassembled WGS sequence"/>
</dbReference>
<protein>
    <submittedName>
        <fullName evidence="1">Uncharacterized protein</fullName>
    </submittedName>
</protein>
<gene>
    <name evidence="1" type="ORF">F4561_004389</name>
</gene>
<dbReference type="EMBL" id="JACHJT010000001">
    <property type="protein sequence ID" value="MBB4933569.1"/>
    <property type="molecule type" value="Genomic_DNA"/>
</dbReference>
<accession>A0A7W7W573</accession>
<name>A0A7W7W573_9ACTN</name>
<organism evidence="1 2">
    <name type="scientific">Lipingzhangella halophila</name>
    <dbReference type="NCBI Taxonomy" id="1783352"/>
    <lineage>
        <taxon>Bacteria</taxon>
        <taxon>Bacillati</taxon>
        <taxon>Actinomycetota</taxon>
        <taxon>Actinomycetes</taxon>
        <taxon>Streptosporangiales</taxon>
        <taxon>Nocardiopsidaceae</taxon>
        <taxon>Lipingzhangella</taxon>
    </lineage>
</organism>
<reference evidence="1 2" key="1">
    <citation type="submission" date="2020-08" db="EMBL/GenBank/DDBJ databases">
        <title>Sequencing the genomes of 1000 actinobacteria strains.</title>
        <authorList>
            <person name="Klenk H.-P."/>
        </authorList>
    </citation>
    <scope>NUCLEOTIDE SEQUENCE [LARGE SCALE GENOMIC DNA]</scope>
    <source>
        <strain evidence="1 2">DSM 102030</strain>
    </source>
</reference>
<evidence type="ECO:0000313" key="2">
    <source>
        <dbReference type="Proteomes" id="UP000523007"/>
    </source>
</evidence>
<proteinExistence type="predicted"/>
<sequence length="69" mass="7524">MRARDFFRFGTATSNLLGHPRGRGEIALLWDFTPLPRGAPLCLANRIGDADVRSASEILSVAELLAQLT</sequence>
<evidence type="ECO:0000313" key="1">
    <source>
        <dbReference type="EMBL" id="MBB4933569.1"/>
    </source>
</evidence>
<dbReference type="AlphaFoldDB" id="A0A7W7W573"/>